<proteinExistence type="predicted"/>
<dbReference type="InterPro" id="IPR050183">
    <property type="entry name" value="DsbB"/>
</dbReference>
<dbReference type="PANTHER" id="PTHR36570">
    <property type="entry name" value="DISULFIDE BOND FORMATION PROTEIN B"/>
    <property type="match status" value="1"/>
</dbReference>
<gene>
    <name evidence="7" type="ORF">ABXR19_13105</name>
</gene>
<evidence type="ECO:0000256" key="3">
    <source>
        <dbReference type="ARBA" id="ARBA00022692"/>
    </source>
</evidence>
<evidence type="ECO:0000256" key="1">
    <source>
        <dbReference type="ARBA" id="ARBA00004651"/>
    </source>
</evidence>
<feature type="transmembrane region" description="Helical" evidence="6">
    <location>
        <begin position="44"/>
        <end position="63"/>
    </location>
</feature>
<evidence type="ECO:0000256" key="2">
    <source>
        <dbReference type="ARBA" id="ARBA00022475"/>
    </source>
</evidence>
<keyword evidence="3 6" id="KW-0812">Transmembrane</keyword>
<keyword evidence="2" id="KW-1003">Cell membrane</keyword>
<dbReference type="InterPro" id="IPR003752">
    <property type="entry name" value="DiS_bond_form_DsbB/BdbC"/>
</dbReference>
<protein>
    <submittedName>
        <fullName evidence="7">Disulfide bond formation protein B</fullName>
    </submittedName>
</protein>
<keyword evidence="5 6" id="KW-0472">Membrane</keyword>
<evidence type="ECO:0000313" key="7">
    <source>
        <dbReference type="EMBL" id="MET7015130.1"/>
    </source>
</evidence>
<sequence length="173" mass="18743">MTLDFLTRRPRSVLLAFGLGCFAAVGAAALLGMLFDLEVCAMCWFQRLAFLLAGTGFLLAAAWPRAQFFTQRIAELGLLVGLASAGRQAYLLSHLDEASGSCGAGLMYYLQMGNYEAFFRAGMLGGIDCAENQPLILGLHLPQWSLLAFIATIAAYVLWQIIRARNSTLSQPA</sequence>
<dbReference type="RefSeq" id="WP_354601591.1">
    <property type="nucleotide sequence ID" value="NZ_JBEWZI010000013.1"/>
</dbReference>
<accession>A0ABV2TMJ3</accession>
<keyword evidence="8" id="KW-1185">Reference proteome</keyword>
<evidence type="ECO:0000256" key="4">
    <source>
        <dbReference type="ARBA" id="ARBA00022989"/>
    </source>
</evidence>
<evidence type="ECO:0000256" key="6">
    <source>
        <dbReference type="SAM" id="Phobius"/>
    </source>
</evidence>
<feature type="transmembrane region" description="Helical" evidence="6">
    <location>
        <begin position="144"/>
        <end position="162"/>
    </location>
</feature>
<feature type="transmembrane region" description="Helical" evidence="6">
    <location>
        <begin position="12"/>
        <end position="32"/>
    </location>
</feature>
<evidence type="ECO:0000256" key="5">
    <source>
        <dbReference type="ARBA" id="ARBA00023136"/>
    </source>
</evidence>
<organism evidence="7 8">
    <name type="scientific">Uliginosibacterium flavum</name>
    <dbReference type="NCBI Taxonomy" id="1396831"/>
    <lineage>
        <taxon>Bacteria</taxon>
        <taxon>Pseudomonadati</taxon>
        <taxon>Pseudomonadota</taxon>
        <taxon>Betaproteobacteria</taxon>
        <taxon>Rhodocyclales</taxon>
        <taxon>Zoogloeaceae</taxon>
        <taxon>Uliginosibacterium</taxon>
    </lineage>
</organism>
<dbReference type="Gene3D" id="1.20.1550.10">
    <property type="entry name" value="DsbB-like"/>
    <property type="match status" value="1"/>
</dbReference>
<evidence type="ECO:0000313" key="8">
    <source>
        <dbReference type="Proteomes" id="UP001549691"/>
    </source>
</evidence>
<dbReference type="InterPro" id="IPR023380">
    <property type="entry name" value="DsbB-like_sf"/>
</dbReference>
<reference evidence="7 8" key="1">
    <citation type="submission" date="2024-07" db="EMBL/GenBank/DDBJ databases">
        <title>Uliginosibacterium flavum JJ3220;KACC:17644.</title>
        <authorList>
            <person name="Kim M.K."/>
        </authorList>
    </citation>
    <scope>NUCLEOTIDE SEQUENCE [LARGE SCALE GENOMIC DNA]</scope>
    <source>
        <strain evidence="7 8">KACC:17644</strain>
    </source>
</reference>
<dbReference type="Proteomes" id="UP001549691">
    <property type="component" value="Unassembled WGS sequence"/>
</dbReference>
<dbReference type="Pfam" id="PF02600">
    <property type="entry name" value="DsbB"/>
    <property type="match status" value="1"/>
</dbReference>
<keyword evidence="4 6" id="KW-1133">Transmembrane helix</keyword>
<comment type="subcellular location">
    <subcellularLocation>
        <location evidence="1">Cell membrane</location>
        <topology evidence="1">Multi-pass membrane protein</topology>
    </subcellularLocation>
</comment>
<dbReference type="SUPFAM" id="SSF158442">
    <property type="entry name" value="DsbB-like"/>
    <property type="match status" value="1"/>
</dbReference>
<dbReference type="PANTHER" id="PTHR36570:SF3">
    <property type="entry name" value="DISULFIDE BOND FORMATION PROTEIN B"/>
    <property type="match status" value="1"/>
</dbReference>
<dbReference type="EMBL" id="JBEWZI010000013">
    <property type="protein sequence ID" value="MET7015130.1"/>
    <property type="molecule type" value="Genomic_DNA"/>
</dbReference>
<comment type="caution">
    <text evidence="7">The sequence shown here is derived from an EMBL/GenBank/DDBJ whole genome shotgun (WGS) entry which is preliminary data.</text>
</comment>
<name>A0ABV2TMJ3_9RHOO</name>